<name>A0A9X4JUW6_9FIRM</name>
<evidence type="ECO:0000256" key="1">
    <source>
        <dbReference type="SAM" id="MobiDB-lite"/>
    </source>
</evidence>
<organism evidence="2 3">
    <name type="scientific">Pelotomaculum isophthalicicum JI</name>
    <dbReference type="NCBI Taxonomy" id="947010"/>
    <lineage>
        <taxon>Bacteria</taxon>
        <taxon>Bacillati</taxon>
        <taxon>Bacillota</taxon>
        <taxon>Clostridia</taxon>
        <taxon>Eubacteriales</taxon>
        <taxon>Desulfotomaculaceae</taxon>
        <taxon>Pelotomaculum</taxon>
    </lineage>
</organism>
<keyword evidence="3" id="KW-1185">Reference proteome</keyword>
<feature type="region of interest" description="Disordered" evidence="1">
    <location>
        <begin position="56"/>
        <end position="88"/>
    </location>
</feature>
<dbReference type="EMBL" id="JAKOAV010000002">
    <property type="protein sequence ID" value="MDF9407076.1"/>
    <property type="molecule type" value="Genomic_DNA"/>
</dbReference>
<feature type="compositionally biased region" description="Polar residues" evidence="1">
    <location>
        <begin position="58"/>
        <end position="74"/>
    </location>
</feature>
<protein>
    <submittedName>
        <fullName evidence="2">Uncharacterized protein</fullName>
    </submittedName>
</protein>
<evidence type="ECO:0000313" key="2">
    <source>
        <dbReference type="EMBL" id="MDF9407076.1"/>
    </source>
</evidence>
<dbReference type="AlphaFoldDB" id="A0A9X4JUW6"/>
<evidence type="ECO:0000313" key="3">
    <source>
        <dbReference type="Proteomes" id="UP001154312"/>
    </source>
</evidence>
<dbReference type="RefSeq" id="WP_277442246.1">
    <property type="nucleotide sequence ID" value="NZ_JAKOAV010000002.1"/>
</dbReference>
<accession>A0A9X4JUW6</accession>
<dbReference type="Proteomes" id="UP001154312">
    <property type="component" value="Unassembled WGS sequence"/>
</dbReference>
<gene>
    <name evidence="2" type="ORF">L7E55_01675</name>
</gene>
<reference evidence="2" key="1">
    <citation type="submission" date="2022-02" db="EMBL/GenBank/DDBJ databases">
        <authorList>
            <person name="Leng L."/>
        </authorList>
    </citation>
    <scope>NUCLEOTIDE SEQUENCE</scope>
    <source>
        <strain evidence="2">JI</strain>
    </source>
</reference>
<sequence length="88" mass="9533">MNSLYRLLPLLLMLAVSPESEKKLESLNSFILATKDTVSSIRNGIDTFHAAMMPFMTGQGTNKPGSSSPAQPQYNDMPGQKEAGDSEV</sequence>
<proteinExistence type="predicted"/>
<comment type="caution">
    <text evidence="2">The sequence shown here is derived from an EMBL/GenBank/DDBJ whole genome shotgun (WGS) entry which is preliminary data.</text>
</comment>